<dbReference type="EMBL" id="CP042997">
    <property type="protein sequence ID" value="QEH31749.1"/>
    <property type="molecule type" value="Genomic_DNA"/>
</dbReference>
<accession>A0A5B9VUH4</accession>
<dbReference type="InterPro" id="IPR036737">
    <property type="entry name" value="OmpA-like_sf"/>
</dbReference>
<dbReference type="Proteomes" id="UP000324233">
    <property type="component" value="Chromosome"/>
</dbReference>
<evidence type="ECO:0000256" key="1">
    <source>
        <dbReference type="SAM" id="MobiDB-lite"/>
    </source>
</evidence>
<organism evidence="2 3">
    <name type="scientific">Aquisphaera giovannonii</name>
    <dbReference type="NCBI Taxonomy" id="406548"/>
    <lineage>
        <taxon>Bacteria</taxon>
        <taxon>Pseudomonadati</taxon>
        <taxon>Planctomycetota</taxon>
        <taxon>Planctomycetia</taxon>
        <taxon>Isosphaerales</taxon>
        <taxon>Isosphaeraceae</taxon>
        <taxon>Aquisphaera</taxon>
    </lineage>
</organism>
<dbReference type="OrthoDB" id="7061829at2"/>
<evidence type="ECO:0000313" key="2">
    <source>
        <dbReference type="EMBL" id="QEH31749.1"/>
    </source>
</evidence>
<evidence type="ECO:0000313" key="3">
    <source>
        <dbReference type="Proteomes" id="UP000324233"/>
    </source>
</evidence>
<dbReference type="Gene3D" id="3.30.1330.60">
    <property type="entry name" value="OmpA-like domain"/>
    <property type="match status" value="1"/>
</dbReference>
<protein>
    <submittedName>
        <fullName evidence="2">OmpA family protein</fullName>
    </submittedName>
</protein>
<name>A0A5B9VUH4_9BACT</name>
<keyword evidence="3" id="KW-1185">Reference proteome</keyword>
<dbReference type="RefSeq" id="WP_148590456.1">
    <property type="nucleotide sequence ID" value="NZ_CP042997.1"/>
</dbReference>
<proteinExistence type="predicted"/>
<gene>
    <name evidence="2" type="ORF">OJF2_02140</name>
</gene>
<dbReference type="KEGG" id="agv:OJF2_02140"/>
<dbReference type="SUPFAM" id="SSF103088">
    <property type="entry name" value="OmpA-like"/>
    <property type="match status" value="1"/>
</dbReference>
<sequence>MSGFDKVGRNTGAGKFEAEIAVGPKLVCQYLVYNYNIDGNVLKPEHRDDLDRHVVPLLRDQNVHAELTGTASRSGDSEYNRQLSPGRVLRVKQHLRGKGIPESKLPGPDIRAAGEDLSTSISDEDERDRGVRIRIGMGIKALPIWPTIVVPVIVTADGPKPIDLPPPPPAPDAEGRWTIRQIHGSNASVGFGASVPFAGASVAGSLVEYHFLLVNRKTSQMAQCRFFGPGVSGGVAPADWERLPGAGKVSFGPTGGVSFTMQSKTWNNFSTRKDVDFPSFHGKAVWIEPAGLGLTTSAGVTPRLVLPDVGVTVEVSTGNTIGTPGSTLSAGTFACKEPVPLKLP</sequence>
<feature type="region of interest" description="Disordered" evidence="1">
    <location>
        <begin position="96"/>
        <end position="124"/>
    </location>
</feature>
<dbReference type="AlphaFoldDB" id="A0A5B9VUH4"/>
<reference evidence="2 3" key="1">
    <citation type="submission" date="2019-08" db="EMBL/GenBank/DDBJ databases">
        <title>Deep-cultivation of Planctomycetes and their phenomic and genomic characterization uncovers novel biology.</title>
        <authorList>
            <person name="Wiegand S."/>
            <person name="Jogler M."/>
            <person name="Boedeker C."/>
            <person name="Pinto D."/>
            <person name="Vollmers J."/>
            <person name="Rivas-Marin E."/>
            <person name="Kohn T."/>
            <person name="Peeters S.H."/>
            <person name="Heuer A."/>
            <person name="Rast P."/>
            <person name="Oberbeckmann S."/>
            <person name="Bunk B."/>
            <person name="Jeske O."/>
            <person name="Meyerdierks A."/>
            <person name="Storesund J.E."/>
            <person name="Kallscheuer N."/>
            <person name="Luecker S."/>
            <person name="Lage O.M."/>
            <person name="Pohl T."/>
            <person name="Merkel B.J."/>
            <person name="Hornburger P."/>
            <person name="Mueller R.-W."/>
            <person name="Bruemmer F."/>
            <person name="Labrenz M."/>
            <person name="Spormann A.M."/>
            <person name="Op den Camp H."/>
            <person name="Overmann J."/>
            <person name="Amann R."/>
            <person name="Jetten M.S.M."/>
            <person name="Mascher T."/>
            <person name="Medema M.H."/>
            <person name="Devos D.P."/>
            <person name="Kaster A.-K."/>
            <person name="Ovreas L."/>
            <person name="Rohde M."/>
            <person name="Galperin M.Y."/>
            <person name="Jogler C."/>
        </authorList>
    </citation>
    <scope>NUCLEOTIDE SEQUENCE [LARGE SCALE GENOMIC DNA]</scope>
    <source>
        <strain evidence="2 3">OJF2</strain>
    </source>
</reference>